<dbReference type="InterPro" id="IPR026956">
    <property type="entry name" value="D-ser_dehydrat-like_dom"/>
</dbReference>
<dbReference type="CDD" id="cd06821">
    <property type="entry name" value="PLPDE_III_D-TA"/>
    <property type="match status" value="1"/>
</dbReference>
<dbReference type="PANTHER" id="PTHR28004:SF2">
    <property type="entry name" value="D-SERINE DEHYDRATASE"/>
    <property type="match status" value="1"/>
</dbReference>
<dbReference type="Pfam" id="PF14031">
    <property type="entry name" value="D-ser_dehydrat"/>
    <property type="match status" value="1"/>
</dbReference>
<evidence type="ECO:0000256" key="2">
    <source>
        <dbReference type="ARBA" id="ARBA00023239"/>
    </source>
</evidence>
<feature type="domain" description="D-serine dehydratase-like" evidence="3">
    <location>
        <begin position="260"/>
        <end position="350"/>
    </location>
</feature>
<dbReference type="Gene3D" id="3.20.20.10">
    <property type="entry name" value="Alanine racemase"/>
    <property type="match status" value="1"/>
</dbReference>
<dbReference type="RefSeq" id="WP_106146443.1">
    <property type="nucleotide sequence ID" value="NZ_PVYX01000002.1"/>
</dbReference>
<dbReference type="Proteomes" id="UP000237640">
    <property type="component" value="Unassembled WGS sequence"/>
</dbReference>
<dbReference type="InterPro" id="IPR042208">
    <property type="entry name" value="D-ser_dehydrat-like_sf"/>
</dbReference>
<reference evidence="4 5" key="1">
    <citation type="submission" date="2018-03" db="EMBL/GenBank/DDBJ databases">
        <title>Genomic Encyclopedia of Archaeal and Bacterial Type Strains, Phase II (KMG-II): from individual species to whole genera.</title>
        <authorList>
            <person name="Goeker M."/>
        </authorList>
    </citation>
    <scope>NUCLEOTIDE SEQUENCE [LARGE SCALE GENOMIC DNA]</scope>
    <source>
        <strain evidence="4 5">DSM 25027</strain>
    </source>
</reference>
<dbReference type="Pfam" id="PF01168">
    <property type="entry name" value="Ala_racemase_N"/>
    <property type="match status" value="1"/>
</dbReference>
<organism evidence="4 5">
    <name type="scientific">Flagellimonas meridianipacifica</name>
    <dbReference type="NCBI Taxonomy" id="1080225"/>
    <lineage>
        <taxon>Bacteria</taxon>
        <taxon>Pseudomonadati</taxon>
        <taxon>Bacteroidota</taxon>
        <taxon>Flavobacteriia</taxon>
        <taxon>Flavobacteriales</taxon>
        <taxon>Flavobacteriaceae</taxon>
        <taxon>Flagellimonas</taxon>
    </lineage>
</organism>
<dbReference type="OrthoDB" id="9788869at2"/>
<evidence type="ECO:0000259" key="3">
    <source>
        <dbReference type="SMART" id="SM01119"/>
    </source>
</evidence>
<dbReference type="InterPro" id="IPR029066">
    <property type="entry name" value="PLP-binding_barrel"/>
</dbReference>
<evidence type="ECO:0000313" key="4">
    <source>
        <dbReference type="EMBL" id="PRX54943.1"/>
    </source>
</evidence>
<dbReference type="SUPFAM" id="SSF51419">
    <property type="entry name" value="PLP-binding barrel"/>
    <property type="match status" value="1"/>
</dbReference>
<keyword evidence="2" id="KW-0456">Lyase</keyword>
<name>A0A2T0MBR5_9FLAO</name>
<evidence type="ECO:0000313" key="5">
    <source>
        <dbReference type="Proteomes" id="UP000237640"/>
    </source>
</evidence>
<dbReference type="AlphaFoldDB" id="A0A2T0MBR5"/>
<comment type="caution">
    <text evidence="4">The sequence shown here is derived from an EMBL/GenBank/DDBJ whole genome shotgun (WGS) entry which is preliminary data.</text>
</comment>
<dbReference type="SMART" id="SM01119">
    <property type="entry name" value="D-ser_dehydrat"/>
    <property type="match status" value="1"/>
</dbReference>
<proteinExistence type="inferred from homology"/>
<protein>
    <submittedName>
        <fullName evidence="4">D-serine deaminase-like pyridoxal phosphate-dependent protein</fullName>
    </submittedName>
</protein>
<dbReference type="Gene3D" id="2.40.37.20">
    <property type="entry name" value="D-serine dehydratase-like domain"/>
    <property type="match status" value="1"/>
</dbReference>
<dbReference type="InterPro" id="IPR001608">
    <property type="entry name" value="Ala_racemase_N"/>
</dbReference>
<dbReference type="GO" id="GO:0008721">
    <property type="term" value="F:D-serine ammonia-lyase activity"/>
    <property type="evidence" value="ECO:0007669"/>
    <property type="project" value="TreeGrafter"/>
</dbReference>
<dbReference type="EMBL" id="PVYX01000002">
    <property type="protein sequence ID" value="PRX54943.1"/>
    <property type="molecule type" value="Genomic_DNA"/>
</dbReference>
<dbReference type="InterPro" id="IPR051466">
    <property type="entry name" value="D-amino_acid_metab_enzyme"/>
</dbReference>
<dbReference type="GO" id="GO:0036088">
    <property type="term" value="P:D-serine catabolic process"/>
    <property type="evidence" value="ECO:0007669"/>
    <property type="project" value="TreeGrafter"/>
</dbReference>
<dbReference type="PANTHER" id="PTHR28004">
    <property type="entry name" value="ZGC:162816-RELATED"/>
    <property type="match status" value="1"/>
</dbReference>
<accession>A0A2T0MBR5</accession>
<gene>
    <name evidence="4" type="ORF">CLV81_3348</name>
</gene>
<sequence>MKDWFQIENIDEIDSPSLVLYEDKLIHNLHKMLDMADNDPNRLMPHVKTNKMSEVIKRMVFMGILNFKTSTIAEAEMVANEGGKSVLVAHQLVGPKISRYGELVESFDGTQFSTIIDNLDIAQKLHDEALARGITIDVFLDINNGMNRSGVEPGPDLDNLIGSLAKYKRLNLKGIHIYDGHFRDPDFQKRKEDIEQAFSKVNGIYRNLKSSNPNMKLICGGTPSFTVHLLNQERICSPGTCVLWDWGYDEKLTEQDFEYAALIISRVISKPTKDIVTIDLGHKSVAAENPIDKRVKFLNLEGYKLLSQSEEHGVLKVNKWDNIKVGDVLYGVPYHICPTINLHDGVSLIRKNSKVGNWSISARSRKISV</sequence>
<evidence type="ECO:0000256" key="1">
    <source>
        <dbReference type="ARBA" id="ARBA00005323"/>
    </source>
</evidence>
<comment type="similarity">
    <text evidence="1">Belongs to the DSD1 family.</text>
</comment>
<keyword evidence="5" id="KW-1185">Reference proteome</keyword>